<dbReference type="SUPFAM" id="SSF75304">
    <property type="entry name" value="Amidase signature (AS) enzymes"/>
    <property type="match status" value="1"/>
</dbReference>
<keyword evidence="2" id="KW-0436">Ligase</keyword>
<dbReference type="Proteomes" id="UP000330809">
    <property type="component" value="Unassembled WGS sequence"/>
</dbReference>
<gene>
    <name evidence="2" type="primary">gatA_1</name>
    <name evidence="2" type="ORF">NCTC10754_00058</name>
</gene>
<dbReference type="GO" id="GO:0016874">
    <property type="term" value="F:ligase activity"/>
    <property type="evidence" value="ECO:0007669"/>
    <property type="project" value="UniProtKB-KW"/>
</dbReference>
<dbReference type="PANTHER" id="PTHR11895:SF151">
    <property type="entry name" value="GLUTAMYL-TRNA(GLN) AMIDOTRANSFERASE SUBUNIT A"/>
    <property type="match status" value="1"/>
</dbReference>
<evidence type="ECO:0000313" key="2">
    <source>
        <dbReference type="EMBL" id="VFB17540.1"/>
    </source>
</evidence>
<dbReference type="RefSeq" id="WP_095018895.1">
    <property type="nucleotide sequence ID" value="NZ_CAACYJ010000001.1"/>
</dbReference>
<dbReference type="InterPro" id="IPR000120">
    <property type="entry name" value="Amidase"/>
</dbReference>
<sequence length="429" mass="45702">MSFLDTADACAIAEHVRKALLGPGQVAEHFLAQSNAREPAIQAFAALDAQCVRKQALCLGSPQINGLLAGVPVGVKDIIDTGDHPTAFYSPIYAHNRPSRDAHVVALLRQAGAVIMGKTHTTEFAYMHTGPTRNPHDLQRTPGSSSAGSAAGMAAGFFPLALGTQTAGSLLKPASYCGLYAFKPSHGLVSLEGVKPLAPSFDTLGWYGRSVRDLALLARVLVPGLPQTNGENGARLFGFCRTSRWDQIDPPVAKALLAAMEQLKTAGHSVTEVILEDEFASVFDDHQLINDCEGARSLSKEWQSNPEQLSPQVLAMIDRARATSWQQETAAKARLAALAPVLKEHFEAFDAMLGATCGMVAPLGLQSTGPSDFCKFWMAFGLPQLNIPMPRASGELPVGLQLIGGFRQDSRLLEAAQQVDSALRSTPGL</sequence>
<dbReference type="PANTHER" id="PTHR11895">
    <property type="entry name" value="TRANSAMIDASE"/>
    <property type="match status" value="1"/>
</dbReference>
<feature type="domain" description="Amidase" evidence="1">
    <location>
        <begin position="26"/>
        <end position="413"/>
    </location>
</feature>
<name>A0A449IE40_PSEFR</name>
<organism evidence="2 3">
    <name type="scientific">Pseudomonas fragi</name>
    <dbReference type="NCBI Taxonomy" id="296"/>
    <lineage>
        <taxon>Bacteria</taxon>
        <taxon>Pseudomonadati</taxon>
        <taxon>Pseudomonadota</taxon>
        <taxon>Gammaproteobacteria</taxon>
        <taxon>Pseudomonadales</taxon>
        <taxon>Pseudomonadaceae</taxon>
        <taxon>Pseudomonas</taxon>
    </lineage>
</organism>
<dbReference type="Gene3D" id="3.90.1300.10">
    <property type="entry name" value="Amidase signature (AS) domain"/>
    <property type="match status" value="1"/>
</dbReference>
<dbReference type="EC" id="6.3.5.-" evidence="2"/>
<dbReference type="EMBL" id="CAACYJ010000001">
    <property type="protein sequence ID" value="VFB17540.1"/>
    <property type="molecule type" value="Genomic_DNA"/>
</dbReference>
<accession>A0A449IE40</accession>
<dbReference type="AlphaFoldDB" id="A0A449IE40"/>
<proteinExistence type="predicted"/>
<dbReference type="InterPro" id="IPR036928">
    <property type="entry name" value="AS_sf"/>
</dbReference>
<protein>
    <submittedName>
        <fullName evidence="2">Amidase</fullName>
        <ecNumber evidence="2">6.3.5.-</ecNumber>
    </submittedName>
</protein>
<dbReference type="InterPro" id="IPR023631">
    <property type="entry name" value="Amidase_dom"/>
</dbReference>
<evidence type="ECO:0000259" key="1">
    <source>
        <dbReference type="Pfam" id="PF01425"/>
    </source>
</evidence>
<evidence type="ECO:0000313" key="3">
    <source>
        <dbReference type="Proteomes" id="UP000330809"/>
    </source>
</evidence>
<dbReference type="Pfam" id="PF01425">
    <property type="entry name" value="Amidase"/>
    <property type="match status" value="1"/>
</dbReference>
<reference evidence="2 3" key="1">
    <citation type="submission" date="2019-02" db="EMBL/GenBank/DDBJ databases">
        <authorList>
            <consortium name="Pathogen Informatics"/>
        </authorList>
    </citation>
    <scope>NUCLEOTIDE SEQUENCE [LARGE SCALE GENOMIC DNA]</scope>
    <source>
        <strain evidence="2 3">3012STDY7103891</strain>
    </source>
</reference>